<dbReference type="EMBL" id="CP009687">
    <property type="protein sequence ID" value="AKL96341.1"/>
    <property type="molecule type" value="Genomic_DNA"/>
</dbReference>
<evidence type="ECO:0000313" key="6">
    <source>
        <dbReference type="EMBL" id="AKL96341.1"/>
    </source>
</evidence>
<organism evidence="6 7">
    <name type="scientific">Clostridium aceticum</name>
    <dbReference type="NCBI Taxonomy" id="84022"/>
    <lineage>
        <taxon>Bacteria</taxon>
        <taxon>Bacillati</taxon>
        <taxon>Bacillota</taxon>
        <taxon>Clostridia</taxon>
        <taxon>Eubacteriales</taxon>
        <taxon>Clostridiaceae</taxon>
        <taxon>Clostridium</taxon>
    </lineage>
</organism>
<dbReference type="Gene3D" id="3.10.105.10">
    <property type="entry name" value="Dipeptide-binding Protein, Domain 3"/>
    <property type="match status" value="1"/>
</dbReference>
<dbReference type="RefSeq" id="WP_052661428.1">
    <property type="nucleotide sequence ID" value="NZ_CP009687.1"/>
</dbReference>
<dbReference type="InterPro" id="IPR000914">
    <property type="entry name" value="SBP_5_dom"/>
</dbReference>
<feature type="domain" description="Solute-binding protein family 5" evidence="5">
    <location>
        <begin position="83"/>
        <end position="439"/>
    </location>
</feature>
<dbReference type="Gene3D" id="3.40.190.10">
    <property type="entry name" value="Periplasmic binding protein-like II"/>
    <property type="match status" value="1"/>
</dbReference>
<protein>
    <submittedName>
        <fullName evidence="6">ABC-type dipeptide transport system, periplasmic component</fullName>
    </submittedName>
</protein>
<gene>
    <name evidence="6" type="ORF">CACET_c28960</name>
</gene>
<dbReference type="AlphaFoldDB" id="A0A0G3WCC1"/>
<comment type="similarity">
    <text evidence="2">Belongs to the bacterial solute-binding protein 5 family.</text>
</comment>
<dbReference type="PATRIC" id="fig|84022.6.peg.2942"/>
<dbReference type="InterPro" id="IPR030678">
    <property type="entry name" value="Peptide/Ni-bd"/>
</dbReference>
<dbReference type="KEGG" id="cace:CACET_c28960"/>
<dbReference type="PANTHER" id="PTHR30290">
    <property type="entry name" value="PERIPLASMIC BINDING COMPONENT OF ABC TRANSPORTER"/>
    <property type="match status" value="1"/>
</dbReference>
<name>A0A0G3WCC1_9CLOT</name>
<dbReference type="PROSITE" id="PS01040">
    <property type="entry name" value="SBP_BACTERIAL_5"/>
    <property type="match status" value="1"/>
</dbReference>
<dbReference type="OrthoDB" id="9772924at2"/>
<sequence length="519" mass="58424">MKKILTKVFMLFLCFMLIACSKQDESLKVGSGNGEETEEIKTLNMALFWLDSNIEPTEGWHGWTLTRCGIGENLVQFDENMNLKPVIAESYQWIDDRTMVFDIREGVKFHNGNPVDAEAVKASLERALKISDRDDVKFSVESITAEGQKLTIKTEAPFPMLLNNLADPVYVIIDASVADDENFKYKPIATGAFKVVEFHSDLGLTLEKHEEHWSGDVGVDRVNVKYISDGATRTMALQSGEIDLATQIQSRDLSLFQDNDEFIVQQGPNLRVFLLRINMDKPYMQSLEFRQALAHGIDKETYATQIVNGVAAKGPFNDMLSFGYTEDDLYPYDPDKANRLLDKAGFIDTNGDGIREIDGENIVLRFVSRTNHGNDANNIGIAMQAQYKEIGIGLEVIQVENYANMAAAGDFDLLWERWTSAPTADPQYFLEASYKTGSAGNDGNYSNPELDRICDALGDAFDKEERDRLGIKGSEVLMEDVASLFLYYQEGTVVTRKNVEGVHRFISEIYYIDDRVKIK</sequence>
<reference evidence="6 7" key="1">
    <citation type="submission" date="2014-10" db="EMBL/GenBank/DDBJ databases">
        <title>Genome sequence of Clostridium aceticum DSM 1496.</title>
        <authorList>
            <person name="Poehlein A."/>
            <person name="Schiel-Bengelsdorf B."/>
            <person name="Gottschalk G."/>
            <person name="Duerre P."/>
            <person name="Daniel R."/>
        </authorList>
    </citation>
    <scope>NUCLEOTIDE SEQUENCE [LARGE SCALE GENOMIC DNA]</scope>
    <source>
        <strain evidence="6 7">DSM 1496</strain>
    </source>
</reference>
<dbReference type="STRING" id="84022.CACET_c28960"/>
<evidence type="ECO:0000313" key="7">
    <source>
        <dbReference type="Proteomes" id="UP000035704"/>
    </source>
</evidence>
<keyword evidence="7" id="KW-1185">Reference proteome</keyword>
<accession>A0A0G3WCC1</accession>
<comment type="subcellular location">
    <subcellularLocation>
        <location evidence="1">Cell membrane</location>
        <topology evidence="1">Lipid-anchor</topology>
    </subcellularLocation>
</comment>
<dbReference type="InterPro" id="IPR039424">
    <property type="entry name" value="SBP_5"/>
</dbReference>
<dbReference type="GO" id="GO:0042597">
    <property type="term" value="C:periplasmic space"/>
    <property type="evidence" value="ECO:0007669"/>
    <property type="project" value="UniProtKB-ARBA"/>
</dbReference>
<dbReference type="GO" id="GO:0043190">
    <property type="term" value="C:ATP-binding cassette (ABC) transporter complex"/>
    <property type="evidence" value="ECO:0007669"/>
    <property type="project" value="InterPro"/>
</dbReference>
<dbReference type="PANTHER" id="PTHR30290:SF81">
    <property type="entry name" value="OLIGOPEPTIDE-BINDING PROTEIN OPPA"/>
    <property type="match status" value="1"/>
</dbReference>
<evidence type="ECO:0000256" key="3">
    <source>
        <dbReference type="ARBA" id="ARBA00022729"/>
    </source>
</evidence>
<evidence type="ECO:0000256" key="2">
    <source>
        <dbReference type="ARBA" id="ARBA00005695"/>
    </source>
</evidence>
<evidence type="ECO:0000259" key="5">
    <source>
        <dbReference type="Pfam" id="PF00496"/>
    </source>
</evidence>
<dbReference type="PROSITE" id="PS51257">
    <property type="entry name" value="PROKAR_LIPOPROTEIN"/>
    <property type="match status" value="1"/>
</dbReference>
<proteinExistence type="inferred from homology"/>
<feature type="signal peptide" evidence="4">
    <location>
        <begin position="1"/>
        <end position="19"/>
    </location>
</feature>
<dbReference type="SUPFAM" id="SSF53850">
    <property type="entry name" value="Periplasmic binding protein-like II"/>
    <property type="match status" value="1"/>
</dbReference>
<dbReference type="GO" id="GO:1904680">
    <property type="term" value="F:peptide transmembrane transporter activity"/>
    <property type="evidence" value="ECO:0007669"/>
    <property type="project" value="TreeGrafter"/>
</dbReference>
<keyword evidence="3 4" id="KW-0732">Signal</keyword>
<dbReference type="PIRSF" id="PIRSF002741">
    <property type="entry name" value="MppA"/>
    <property type="match status" value="1"/>
</dbReference>
<dbReference type="InterPro" id="IPR023765">
    <property type="entry name" value="SBP_5_CS"/>
</dbReference>
<feature type="chain" id="PRO_5038703945" evidence="4">
    <location>
        <begin position="20"/>
        <end position="519"/>
    </location>
</feature>
<dbReference type="CDD" id="cd08490">
    <property type="entry name" value="PBP2_NikA_DppA_OppA_like_3"/>
    <property type="match status" value="1"/>
</dbReference>
<evidence type="ECO:0000256" key="4">
    <source>
        <dbReference type="SAM" id="SignalP"/>
    </source>
</evidence>
<dbReference type="Pfam" id="PF00496">
    <property type="entry name" value="SBP_bac_5"/>
    <property type="match status" value="1"/>
</dbReference>
<dbReference type="Proteomes" id="UP000035704">
    <property type="component" value="Chromosome"/>
</dbReference>
<dbReference type="GO" id="GO:0015833">
    <property type="term" value="P:peptide transport"/>
    <property type="evidence" value="ECO:0007669"/>
    <property type="project" value="TreeGrafter"/>
</dbReference>
<evidence type="ECO:0000256" key="1">
    <source>
        <dbReference type="ARBA" id="ARBA00004193"/>
    </source>
</evidence>